<name>A0A940NY84_9BACI</name>
<dbReference type="CDD" id="cd22786">
    <property type="entry name" value="DPBB_YuiC-like"/>
    <property type="match status" value="1"/>
</dbReference>
<evidence type="ECO:0000313" key="3">
    <source>
        <dbReference type="EMBL" id="MBP0727273.1"/>
    </source>
</evidence>
<dbReference type="SMART" id="SM01208">
    <property type="entry name" value="G5"/>
    <property type="match status" value="1"/>
</dbReference>
<dbReference type="Gene3D" id="2.40.40.10">
    <property type="entry name" value="RlpA-like domain"/>
    <property type="match status" value="1"/>
</dbReference>
<dbReference type="GO" id="GO:0009254">
    <property type="term" value="P:peptidoglycan turnover"/>
    <property type="evidence" value="ECO:0007669"/>
    <property type="project" value="InterPro"/>
</dbReference>
<accession>A0A940NY84</accession>
<dbReference type="InterPro" id="IPR051933">
    <property type="entry name" value="Resuscitation_pf_RpfB"/>
</dbReference>
<proteinExistence type="predicted"/>
<dbReference type="RefSeq" id="WP_209407609.1">
    <property type="nucleotide sequence ID" value="NZ_JAGIYQ010000021.1"/>
</dbReference>
<dbReference type="Pfam" id="PF03990">
    <property type="entry name" value="DUF348"/>
    <property type="match status" value="3"/>
</dbReference>
<feature type="domain" description="G5" evidence="2">
    <location>
        <begin position="208"/>
        <end position="288"/>
    </location>
</feature>
<dbReference type="AlphaFoldDB" id="A0A940NY84"/>
<dbReference type="GO" id="GO:0019867">
    <property type="term" value="C:outer membrane"/>
    <property type="evidence" value="ECO:0007669"/>
    <property type="project" value="InterPro"/>
</dbReference>
<dbReference type="InterPro" id="IPR007137">
    <property type="entry name" value="DUF348"/>
</dbReference>
<dbReference type="SUPFAM" id="SSF50685">
    <property type="entry name" value="Barwin-like endoglucanases"/>
    <property type="match status" value="1"/>
</dbReference>
<dbReference type="GO" id="GO:0004553">
    <property type="term" value="F:hydrolase activity, hydrolyzing O-glycosyl compounds"/>
    <property type="evidence" value="ECO:0007669"/>
    <property type="project" value="InterPro"/>
</dbReference>
<dbReference type="Proteomes" id="UP000682134">
    <property type="component" value="Unassembled WGS sequence"/>
</dbReference>
<dbReference type="Pfam" id="PF07501">
    <property type="entry name" value="G5"/>
    <property type="match status" value="1"/>
</dbReference>
<dbReference type="Gene3D" id="2.20.230.10">
    <property type="entry name" value="Resuscitation-promoting factor rpfb"/>
    <property type="match status" value="1"/>
</dbReference>
<dbReference type="InterPro" id="IPR010611">
    <property type="entry name" value="3D_dom"/>
</dbReference>
<dbReference type="InterPro" id="IPR036908">
    <property type="entry name" value="RlpA-like_sf"/>
</dbReference>
<evidence type="ECO:0000313" key="4">
    <source>
        <dbReference type="Proteomes" id="UP000682134"/>
    </source>
</evidence>
<comment type="caution">
    <text evidence="3">The sequence shown here is derived from an EMBL/GenBank/DDBJ whole genome shotgun (WGS) entry which is preliminary data.</text>
</comment>
<reference evidence="3" key="1">
    <citation type="submission" date="2021-04" db="EMBL/GenBank/DDBJ databases">
        <title>Genome seq and assembly of Bacillus sp.</title>
        <authorList>
            <person name="Chhetri G."/>
        </authorList>
    </citation>
    <scope>NUCLEOTIDE SEQUENCE</scope>
    <source>
        <strain evidence="3">RG28</strain>
    </source>
</reference>
<keyword evidence="1" id="KW-0732">Signal</keyword>
<evidence type="ECO:0000259" key="2">
    <source>
        <dbReference type="PROSITE" id="PS51109"/>
    </source>
</evidence>
<dbReference type="PANTHER" id="PTHR39160">
    <property type="entry name" value="CELL WALL-BINDING PROTEIN YOCH"/>
    <property type="match status" value="1"/>
</dbReference>
<dbReference type="InterPro" id="IPR011098">
    <property type="entry name" value="G5_dom"/>
</dbReference>
<dbReference type="Pfam" id="PF06725">
    <property type="entry name" value="3D"/>
    <property type="match status" value="1"/>
</dbReference>
<evidence type="ECO:0000256" key="1">
    <source>
        <dbReference type="ARBA" id="ARBA00022729"/>
    </source>
</evidence>
<dbReference type="EMBL" id="JAGIYQ010000021">
    <property type="protein sequence ID" value="MBP0727273.1"/>
    <property type="molecule type" value="Genomic_DNA"/>
</dbReference>
<keyword evidence="4" id="KW-1185">Reference proteome</keyword>
<gene>
    <name evidence="3" type="ORF">J5Y03_19165</name>
</gene>
<organism evidence="3 4">
    <name type="scientific">Gottfriedia endophytica</name>
    <dbReference type="NCBI Taxonomy" id="2820819"/>
    <lineage>
        <taxon>Bacteria</taxon>
        <taxon>Bacillati</taxon>
        <taxon>Bacillota</taxon>
        <taxon>Bacilli</taxon>
        <taxon>Bacillales</taxon>
        <taxon>Bacillaceae</taxon>
        <taxon>Gottfriedia</taxon>
    </lineage>
</organism>
<dbReference type="PANTHER" id="PTHR39160:SF4">
    <property type="entry name" value="RESUSCITATION-PROMOTING FACTOR RPFB"/>
    <property type="match status" value="1"/>
</dbReference>
<protein>
    <submittedName>
        <fullName evidence="3">DUF348 domain-containing protein</fullName>
    </submittedName>
</protein>
<dbReference type="PROSITE" id="PS51109">
    <property type="entry name" value="G5"/>
    <property type="match status" value="1"/>
</dbReference>
<sequence length="396" mass="43275">MIDANRLLSRLGSSKKLAVQLAGALVFTGSISTGAYEGLKDKVSLEVDGKQQVIQTHADTVGELLKEQKVNITNNDEVFPSRNTTIKNDMKISIHHFKPVKLSIDGNDKIVMTTAQTVKELLDEQNVNVQEHDKVTPELNAEIGQDGNVDINTSFPLTVNEGGKEQKIWSTSTTVADLLKNQQITLNQFDRVEPGLAETVKPNDTVHVIRVEKVNDVVEEALKFEDKTQNDSSMYKGNKKVLSNGSNGVVERNYQITKENGKIVSKQLIGEKTIKAPVNRIIAVGTKTPSRSMAAKEPSKGKEMYVEATAYSPYEGGMSGITATGINVRKNPNIKLIAVDPDIIPLGSKVWVEGYGVAIAGDTGGAINGHRIDVLFPTQQDCLKFGRKTIKIRVLK</sequence>